<evidence type="ECO:0000256" key="5">
    <source>
        <dbReference type="ARBA" id="ARBA00093797"/>
    </source>
</evidence>
<protein>
    <recommendedName>
        <fullName evidence="5">Flagellar protein FliT</fullName>
    </recommendedName>
</protein>
<dbReference type="GO" id="GO:0044781">
    <property type="term" value="P:bacterial-type flagellum organization"/>
    <property type="evidence" value="ECO:0007669"/>
    <property type="project" value="UniProtKB-KW"/>
</dbReference>
<evidence type="ECO:0000256" key="1">
    <source>
        <dbReference type="ARBA" id="ARBA00004514"/>
    </source>
</evidence>
<accession>A0A225SYS8</accession>
<dbReference type="AlphaFoldDB" id="A0A225SYS8"/>
<gene>
    <name evidence="6" type="ORF">CEJ45_03125</name>
</gene>
<keyword evidence="4" id="KW-0143">Chaperone</keyword>
<keyword evidence="6" id="KW-0966">Cell projection</keyword>
<dbReference type="RefSeq" id="WP_088753766.1">
    <property type="nucleotide sequence ID" value="NZ_JARJFG010000032.1"/>
</dbReference>
<comment type="subcellular location">
    <subcellularLocation>
        <location evidence="1">Cytoplasm</location>
        <location evidence="1">Cytosol</location>
    </subcellularLocation>
</comment>
<evidence type="ECO:0000313" key="7">
    <source>
        <dbReference type="Proteomes" id="UP000214747"/>
    </source>
</evidence>
<dbReference type="Gene3D" id="1.20.58.380">
    <property type="entry name" value="Flagellar protein flit"/>
    <property type="match status" value="1"/>
</dbReference>
<keyword evidence="6" id="KW-0969">Cilium</keyword>
<proteinExistence type="predicted"/>
<reference evidence="6 7" key="1">
    <citation type="journal article" date="2010" name="Int. J. Syst. Evol. Microbiol.">
        <title>Reclassification of Herbaspirillum putei as a later heterotypic synonym of Herbaspirillum huttiense, with the description of H. huttiense subsp. huttiense subsp. nov. and H. huttiense subsp. putei subsp. nov., comb. nov., and description of Herbaspirillum aquaticum sp. nov.</title>
        <authorList>
            <person name="Dobritsa A.P."/>
            <person name="Reddy M.C."/>
            <person name="Samadpour M."/>
        </authorList>
    </citation>
    <scope>NUCLEOTIDE SEQUENCE [LARGE SCALE GENOMIC DNA]</scope>
    <source>
        <strain evidence="6 7">IEH 4430</strain>
    </source>
</reference>
<evidence type="ECO:0000256" key="2">
    <source>
        <dbReference type="ARBA" id="ARBA00022490"/>
    </source>
</evidence>
<dbReference type="InterPro" id="IPR008622">
    <property type="entry name" value="FliT"/>
</dbReference>
<keyword evidence="7" id="KW-1185">Reference proteome</keyword>
<name>A0A225SYS8_9BURK</name>
<dbReference type="Pfam" id="PF05400">
    <property type="entry name" value="FliT"/>
    <property type="match status" value="1"/>
</dbReference>
<keyword evidence="2" id="KW-0963">Cytoplasm</keyword>
<evidence type="ECO:0000256" key="3">
    <source>
        <dbReference type="ARBA" id="ARBA00022795"/>
    </source>
</evidence>
<comment type="caution">
    <text evidence="6">The sequence shown here is derived from an EMBL/GenBank/DDBJ whole genome shotgun (WGS) entry which is preliminary data.</text>
</comment>
<keyword evidence="6" id="KW-0282">Flagellum</keyword>
<dbReference type="EMBL" id="NJGV01000002">
    <property type="protein sequence ID" value="OWY36215.1"/>
    <property type="molecule type" value="Genomic_DNA"/>
</dbReference>
<evidence type="ECO:0000313" key="6">
    <source>
        <dbReference type="EMBL" id="OWY36215.1"/>
    </source>
</evidence>
<evidence type="ECO:0000256" key="4">
    <source>
        <dbReference type="ARBA" id="ARBA00023186"/>
    </source>
</evidence>
<dbReference type="Proteomes" id="UP000214747">
    <property type="component" value="Unassembled WGS sequence"/>
</dbReference>
<keyword evidence="3" id="KW-1005">Bacterial flagellum biogenesis</keyword>
<organism evidence="6 7">
    <name type="scientific">Herbaspirillum aquaticum</name>
    <dbReference type="NCBI Taxonomy" id="568783"/>
    <lineage>
        <taxon>Bacteria</taxon>
        <taxon>Pseudomonadati</taxon>
        <taxon>Pseudomonadota</taxon>
        <taxon>Betaproteobacteria</taxon>
        <taxon>Burkholderiales</taxon>
        <taxon>Oxalobacteraceae</taxon>
        <taxon>Herbaspirillum</taxon>
    </lineage>
</organism>
<sequence length="109" mass="12210">MTGDDVIALYESISQLTDEMRSAARAGDWDLLAALEAQCGQHIASLRNSEENITLSEPLRHRKVDIIKKILEDDRDIRNLTEPGLRKLSALIQSNQTEQKLLNTYGMGS</sequence>